<dbReference type="KEGG" id="pcu:PC_RS10520"/>
<dbReference type="InterPro" id="IPR044929">
    <property type="entry name" value="DNA/RNA_non-sp_Endonuclease_sf"/>
</dbReference>
<accession>A0A2P9H9W2</accession>
<dbReference type="Gene3D" id="3.40.570.10">
    <property type="entry name" value="Extracellular Endonuclease, subunit A"/>
    <property type="match status" value="1"/>
</dbReference>
<dbReference type="EMBL" id="BX908798">
    <property type="protein sequence ID" value="SPJ31800.1"/>
    <property type="molecule type" value="Genomic_DNA"/>
</dbReference>
<sequence>MCPQSPSFYRGYWSKWERYVRDLTKLQQNVYVITGPLYLSHEGCEGKGYVTYQVNDS</sequence>
<gene>
    <name evidence="2" type="ORF">PC_RS10520</name>
</gene>
<name>A0A2P9H9W2_PARUW</name>
<dbReference type="Proteomes" id="UP000000529">
    <property type="component" value="Chromosome"/>
</dbReference>
<dbReference type="PANTHER" id="PTHR13966">
    <property type="entry name" value="ENDONUCLEASE RELATED"/>
    <property type="match status" value="1"/>
</dbReference>
<dbReference type="InterPro" id="IPR040255">
    <property type="entry name" value="Non-specific_endonuclease"/>
</dbReference>
<evidence type="ECO:0000313" key="3">
    <source>
        <dbReference type="Proteomes" id="UP000000529"/>
    </source>
</evidence>
<dbReference type="Pfam" id="PF01223">
    <property type="entry name" value="Endonuclease_NS"/>
    <property type="match status" value="1"/>
</dbReference>
<proteinExistence type="predicted"/>
<dbReference type="InterPro" id="IPR044925">
    <property type="entry name" value="His-Me_finger_sf"/>
</dbReference>
<dbReference type="STRING" id="264201.pc1209"/>
<dbReference type="OrthoDB" id="9811262at2"/>
<organism evidence="2 3">
    <name type="scientific">Protochlamydia amoebophila (strain UWE25)</name>
    <dbReference type="NCBI Taxonomy" id="264201"/>
    <lineage>
        <taxon>Bacteria</taxon>
        <taxon>Pseudomonadati</taxon>
        <taxon>Chlamydiota</taxon>
        <taxon>Chlamydiia</taxon>
        <taxon>Parachlamydiales</taxon>
        <taxon>Parachlamydiaceae</taxon>
        <taxon>Candidatus Protochlamydia</taxon>
    </lineage>
</organism>
<reference evidence="2 3" key="1">
    <citation type="journal article" date="2004" name="Science">
        <title>Illuminating the evolutionary history of chlamydiae.</title>
        <authorList>
            <person name="Horn M."/>
            <person name="Collingro A."/>
            <person name="Schmitz-Esser S."/>
            <person name="Beier C.L."/>
            <person name="Purkhold U."/>
            <person name="Fartmann B."/>
            <person name="Brandt P."/>
            <person name="Nyakatura G.J."/>
            <person name="Droege M."/>
            <person name="Frishman D."/>
            <person name="Rattei T."/>
            <person name="Mewes H."/>
            <person name="Wagner M."/>
        </authorList>
    </citation>
    <scope>NUCLEOTIDE SEQUENCE [LARGE SCALE GENOMIC DNA]</scope>
    <source>
        <strain evidence="2 3">UWE25</strain>
    </source>
</reference>
<dbReference type="GO" id="GO:0003676">
    <property type="term" value="F:nucleic acid binding"/>
    <property type="evidence" value="ECO:0007669"/>
    <property type="project" value="InterPro"/>
</dbReference>
<dbReference type="InterPro" id="IPR001604">
    <property type="entry name" value="Endo_G_ENPP1-like_dom"/>
</dbReference>
<evidence type="ECO:0000259" key="1">
    <source>
        <dbReference type="Pfam" id="PF01223"/>
    </source>
</evidence>
<dbReference type="GO" id="GO:0000014">
    <property type="term" value="F:single-stranded DNA endodeoxyribonuclease activity"/>
    <property type="evidence" value="ECO:0007669"/>
    <property type="project" value="TreeGrafter"/>
</dbReference>
<dbReference type="AlphaFoldDB" id="A0A2P9H9W2"/>
<dbReference type="PANTHER" id="PTHR13966:SF5">
    <property type="entry name" value="ENDONUCLEASE G, MITOCHONDRIAL"/>
    <property type="match status" value="1"/>
</dbReference>
<protein>
    <recommendedName>
        <fullName evidence="1">DNA/RNA non-specific endonuclease/pyrophosphatase/phosphodiesterase domain-containing protein</fullName>
    </recommendedName>
</protein>
<feature type="domain" description="DNA/RNA non-specific endonuclease/pyrophosphatase/phosphodiesterase" evidence="1">
    <location>
        <begin position="1"/>
        <end position="43"/>
    </location>
</feature>
<keyword evidence="3" id="KW-1185">Reference proteome</keyword>
<evidence type="ECO:0000313" key="2">
    <source>
        <dbReference type="EMBL" id="SPJ31800.1"/>
    </source>
</evidence>
<dbReference type="GO" id="GO:0046872">
    <property type="term" value="F:metal ion binding"/>
    <property type="evidence" value="ECO:0007669"/>
    <property type="project" value="InterPro"/>
</dbReference>
<dbReference type="SUPFAM" id="SSF54060">
    <property type="entry name" value="His-Me finger endonucleases"/>
    <property type="match status" value="1"/>
</dbReference>
<dbReference type="GO" id="GO:0004521">
    <property type="term" value="F:RNA endonuclease activity"/>
    <property type="evidence" value="ECO:0007669"/>
    <property type="project" value="TreeGrafter"/>
</dbReference>